<dbReference type="Proteomes" id="UP000003929">
    <property type="component" value="Segment"/>
</dbReference>
<keyword evidence="1" id="KW-1133">Transmembrane helix</keyword>
<reference evidence="2 3" key="1">
    <citation type="journal article" date="2012" name="Proc. Natl. Acad. Sci. U.S.A.">
        <title>Archaeal virus with exceptional virion architecture and the largest single-stranded DNA genome.</title>
        <authorList>
            <person name="Mochizuki T."/>
            <person name="Krupovic M."/>
            <person name="Pehau-Arnaudet G."/>
            <person name="Sako Y."/>
            <person name="Forterre P."/>
            <person name="Prangishvili D."/>
        </authorList>
    </citation>
    <scope>NUCLEOTIDE SEQUENCE [LARGE SCALE GENOMIC DNA]</scope>
</reference>
<feature type="transmembrane region" description="Helical" evidence="1">
    <location>
        <begin position="12"/>
        <end position="33"/>
    </location>
</feature>
<sequence length="154" mass="16954">MNITMEDIQRFMVGSIGIALIVAMATFMREALLGDEQPKKTVRVVPGDAASAIHEVLSTNGYVYIAVGEGCSYCPIAYSMVELAGIPVRKIVDIRNLRDEDEVWKFARTVGISSAPALLLVEDGRVVRVIEFSGDVEKDREEIKREKAYLGAAF</sequence>
<evidence type="ECO:0000313" key="3">
    <source>
        <dbReference type="Proteomes" id="UP000003929"/>
    </source>
</evidence>
<evidence type="ECO:0000256" key="1">
    <source>
        <dbReference type="SAM" id="Phobius"/>
    </source>
</evidence>
<organism evidence="2 3">
    <name type="scientific">Alphaspiravirus yamagawaense</name>
    <dbReference type="NCBI Taxonomy" id="1157339"/>
    <lineage>
        <taxon>Viruses</taxon>
        <taxon>Viruses incertae sedis</taxon>
        <taxon>Spiraviridae</taxon>
        <taxon>Alphaspiravirus</taxon>
    </lineage>
</organism>
<evidence type="ECO:0000313" key="2">
    <source>
        <dbReference type="EMBL" id="CCG27825.1"/>
    </source>
</evidence>
<dbReference type="EMBL" id="HE681887">
    <property type="protein sequence ID" value="CCG27825.1"/>
    <property type="molecule type" value="Genomic_DNA"/>
</dbReference>
<dbReference type="KEGG" id="vg:40526238"/>
<gene>
    <name evidence="2" type="primary">12-154</name>
</gene>
<dbReference type="GeneID" id="40526238"/>
<keyword evidence="1" id="KW-0472">Membrane</keyword>
<protein>
    <submittedName>
        <fullName evidence="2">Hypothetical thioredoxin</fullName>
    </submittedName>
</protein>
<keyword evidence="3" id="KW-1185">Reference proteome</keyword>
<name>J7Q202_9VIRU</name>
<keyword evidence="1" id="KW-0812">Transmembrane</keyword>
<dbReference type="SUPFAM" id="SSF52833">
    <property type="entry name" value="Thioredoxin-like"/>
    <property type="match status" value="1"/>
</dbReference>
<dbReference type="InterPro" id="IPR036249">
    <property type="entry name" value="Thioredoxin-like_sf"/>
</dbReference>
<dbReference type="RefSeq" id="YP_009666057.1">
    <property type="nucleotide sequence ID" value="NC_043427.1"/>
</dbReference>
<accession>J7Q202</accession>
<proteinExistence type="predicted"/>